<keyword evidence="11" id="KW-0735">Signal-anchor</keyword>
<dbReference type="OrthoDB" id="6019616at2759"/>
<dbReference type="GO" id="GO:0006487">
    <property type="term" value="P:protein N-linked glycosylation"/>
    <property type="evidence" value="ECO:0007669"/>
    <property type="project" value="TreeGrafter"/>
</dbReference>
<accession>A0A2I0VMY1</accession>
<evidence type="ECO:0000256" key="1">
    <source>
        <dbReference type="ARBA" id="ARBA00001936"/>
    </source>
</evidence>
<evidence type="ECO:0000313" key="27">
    <source>
        <dbReference type="EMBL" id="PKU64775.1"/>
    </source>
</evidence>
<dbReference type="Proteomes" id="UP000233837">
    <property type="component" value="Unassembled WGS sequence"/>
</dbReference>
<keyword evidence="9 26" id="KW-0812">Transmembrane</keyword>
<evidence type="ECO:0000256" key="5">
    <source>
        <dbReference type="ARBA" id="ARBA00012613"/>
    </source>
</evidence>
<dbReference type="EC" id="2.4.1.143" evidence="5"/>
<comment type="catalytic activity">
    <reaction evidence="22">
        <text>an N(4)-{beta-D-GlcNAc-(1-&gt;2)-alpha-D-Man-(1-&gt;3)-[alpha-D-Man-(1-&gt;6)]-beta-D-Man-(1-&gt;4)-beta-D-GlcNAc-(1-&gt;4)-beta-D-GlcNAc}-L-asparaginyl-[protein] + UDP-N-acetyl-alpha-D-glucosamine = N(4)-{beta-D-GlcNAc-(1-&gt;2)-alpha-D-Man-(1-&gt;3)-[beta-D-GlcNAc-(1-&gt;2)-alpha-D-Man-(1-&gt;6)]-beta-D-Man-(1-&gt;4)-beta-D-GlcNAc-(1-&gt;4)-beta-D-GlcNAc}-L-asparaginyl-[protein] + UDP + H(+)</text>
        <dbReference type="Rhea" id="RHEA:12941"/>
        <dbReference type="Rhea" id="RHEA-COMP:13526"/>
        <dbReference type="Rhea" id="RHEA-COMP:14369"/>
        <dbReference type="ChEBI" id="CHEBI:15378"/>
        <dbReference type="ChEBI" id="CHEBI:57705"/>
        <dbReference type="ChEBI" id="CHEBI:58223"/>
        <dbReference type="ChEBI" id="CHEBI:60615"/>
        <dbReference type="ChEBI" id="CHEBI:60651"/>
        <dbReference type="EC" id="2.4.1.143"/>
    </reaction>
</comment>
<gene>
    <name evidence="27" type="ORF">MA16_Dca012639</name>
</gene>
<evidence type="ECO:0000256" key="7">
    <source>
        <dbReference type="ARBA" id="ARBA00022676"/>
    </source>
</evidence>
<dbReference type="STRING" id="906689.A0A2I0VMY1"/>
<reference evidence="27 28" key="2">
    <citation type="journal article" date="2017" name="Nature">
        <title>The Apostasia genome and the evolution of orchids.</title>
        <authorList>
            <person name="Zhang G.Q."/>
            <person name="Liu K.W."/>
            <person name="Li Z."/>
            <person name="Lohaus R."/>
            <person name="Hsiao Y.Y."/>
            <person name="Niu S.C."/>
            <person name="Wang J.Y."/>
            <person name="Lin Y.C."/>
            <person name="Xu Q."/>
            <person name="Chen L.J."/>
            <person name="Yoshida K."/>
            <person name="Fujiwara S."/>
            <person name="Wang Z.W."/>
            <person name="Zhang Y.Q."/>
            <person name="Mitsuda N."/>
            <person name="Wang M."/>
            <person name="Liu G.H."/>
            <person name="Pecoraro L."/>
            <person name="Huang H.X."/>
            <person name="Xiao X.J."/>
            <person name="Lin M."/>
            <person name="Wu X.Y."/>
            <person name="Wu W.L."/>
            <person name="Chen Y.Y."/>
            <person name="Chang S.B."/>
            <person name="Sakamoto S."/>
            <person name="Ohme-Takagi M."/>
            <person name="Yagi M."/>
            <person name="Zeng S.J."/>
            <person name="Shen C.Y."/>
            <person name="Yeh C.M."/>
            <person name="Luo Y.B."/>
            <person name="Tsai W.C."/>
            <person name="Van de Peer Y."/>
            <person name="Liu Z.J."/>
        </authorList>
    </citation>
    <scope>NUCLEOTIDE SEQUENCE [LARGE SCALE GENOMIC DNA]</scope>
    <source>
        <tissue evidence="27">The whole plant</tissue>
    </source>
</reference>
<dbReference type="GO" id="GO:0005795">
    <property type="term" value="C:Golgi stack"/>
    <property type="evidence" value="ECO:0007669"/>
    <property type="project" value="InterPro"/>
</dbReference>
<feature type="disulfide bond" evidence="25">
    <location>
        <begin position="266"/>
        <end position="269"/>
    </location>
</feature>
<dbReference type="PANTHER" id="PTHR12871">
    <property type="entry name" value="BETA-1,2-N-ACETYLGLUCOSAMINYLTRANSFERASE II"/>
    <property type="match status" value="1"/>
</dbReference>
<evidence type="ECO:0000256" key="6">
    <source>
        <dbReference type="ARBA" id="ARBA00014817"/>
    </source>
</evidence>
<evidence type="ECO:0000256" key="2">
    <source>
        <dbReference type="ARBA" id="ARBA00004323"/>
    </source>
</evidence>
<evidence type="ECO:0000256" key="10">
    <source>
        <dbReference type="ARBA" id="ARBA00022723"/>
    </source>
</evidence>
<evidence type="ECO:0000256" key="24">
    <source>
        <dbReference type="PIRSR" id="PIRSR607754-2"/>
    </source>
</evidence>
<dbReference type="PANTHER" id="PTHR12871:SF0">
    <property type="entry name" value="ALPHA-1,6-MANNOSYL-GLYCOPROTEIN 2-BETA-N-ACETYLGLUCOSAMINYLTRANSFERASE"/>
    <property type="match status" value="1"/>
</dbReference>
<keyword evidence="12 26" id="KW-1133">Transmembrane helix</keyword>
<evidence type="ECO:0000256" key="8">
    <source>
        <dbReference type="ARBA" id="ARBA00022679"/>
    </source>
</evidence>
<evidence type="ECO:0000256" key="9">
    <source>
        <dbReference type="ARBA" id="ARBA00022692"/>
    </source>
</evidence>
<evidence type="ECO:0000256" key="22">
    <source>
        <dbReference type="ARBA" id="ARBA00093257"/>
    </source>
</evidence>
<feature type="disulfide bond" evidence="25">
    <location>
        <begin position="184"/>
        <end position="195"/>
    </location>
</feature>
<dbReference type="Pfam" id="PF05060">
    <property type="entry name" value="MGAT2"/>
    <property type="match status" value="1"/>
</dbReference>
<keyword evidence="14 26" id="KW-0472">Membrane</keyword>
<dbReference type="GO" id="GO:0046872">
    <property type="term" value="F:metal ion binding"/>
    <property type="evidence" value="ECO:0007669"/>
    <property type="project" value="UniProtKB-KW"/>
</dbReference>
<comment type="similarity">
    <text evidence="4">Belongs to the glycosyltransferase 16 (GT16) protein family.</text>
</comment>
<name>A0A2I0VMY1_9ASPA</name>
<evidence type="ECO:0000313" key="28">
    <source>
        <dbReference type="Proteomes" id="UP000233837"/>
    </source>
</evidence>
<keyword evidence="17 24" id="KW-0464">Manganese</keyword>
<evidence type="ECO:0000256" key="12">
    <source>
        <dbReference type="ARBA" id="ARBA00022989"/>
    </source>
</evidence>
<evidence type="ECO:0000256" key="13">
    <source>
        <dbReference type="ARBA" id="ARBA00023034"/>
    </source>
</evidence>
<evidence type="ECO:0000256" key="3">
    <source>
        <dbReference type="ARBA" id="ARBA00004922"/>
    </source>
</evidence>
<evidence type="ECO:0000256" key="23">
    <source>
        <dbReference type="PIRSR" id="PIRSR607754-1"/>
    </source>
</evidence>
<keyword evidence="10 24" id="KW-0479">Metal-binding</keyword>
<comment type="pathway">
    <text evidence="3">Protein modification; protein glycosylation.</text>
</comment>
<dbReference type="InterPro" id="IPR029044">
    <property type="entry name" value="Nucleotide-diphossugar_trans"/>
</dbReference>
<dbReference type="GO" id="GO:0008455">
    <property type="term" value="F:alpha-1,6-mannosylglycoprotein 2-beta-N-acetylglucosaminyltransferase activity"/>
    <property type="evidence" value="ECO:0007669"/>
    <property type="project" value="UniProtKB-EC"/>
</dbReference>
<feature type="disulfide bond" evidence="25">
    <location>
        <begin position="317"/>
        <end position="421"/>
    </location>
</feature>
<keyword evidence="15 25" id="KW-1015">Disulfide bond</keyword>
<dbReference type="AlphaFoldDB" id="A0A2I0VMY1"/>
<dbReference type="GO" id="GO:0009312">
    <property type="term" value="P:oligosaccharide biosynthetic process"/>
    <property type="evidence" value="ECO:0007669"/>
    <property type="project" value="InterPro"/>
</dbReference>
<evidence type="ECO:0000256" key="20">
    <source>
        <dbReference type="ARBA" id="ARBA00032552"/>
    </source>
</evidence>
<proteinExistence type="inferred from homology"/>
<protein>
    <recommendedName>
        <fullName evidence="6">Alpha-1,6-mannosyl-glycoprotein 2-beta-N-acetylglucosaminyltransferase</fullName>
        <ecNumber evidence="5">2.4.1.143</ecNumber>
    </recommendedName>
    <alternativeName>
        <fullName evidence="21">Beta-1,2-N-acetylglucosaminyltransferase II</fullName>
    </alternativeName>
    <alternativeName>
        <fullName evidence="20">GlcNAc-T II</fullName>
    </alternativeName>
    <alternativeName>
        <fullName evidence="19">Mannoside acetylglucosaminyltransferase 2</fullName>
    </alternativeName>
    <alternativeName>
        <fullName evidence="18">N-glycosyl-oligosaccharide-glycoprotein N-acetylglucosaminyltransferase II</fullName>
    </alternativeName>
</protein>
<evidence type="ECO:0000256" key="18">
    <source>
        <dbReference type="ARBA" id="ARBA00029663"/>
    </source>
</evidence>
<keyword evidence="7 27" id="KW-0328">Glycosyltransferase</keyword>
<evidence type="ECO:0000256" key="11">
    <source>
        <dbReference type="ARBA" id="ARBA00022968"/>
    </source>
</evidence>
<dbReference type="GO" id="GO:0000139">
    <property type="term" value="C:Golgi membrane"/>
    <property type="evidence" value="ECO:0007669"/>
    <property type="project" value="UniProtKB-SubCell"/>
</dbReference>
<dbReference type="EMBL" id="KZ503395">
    <property type="protein sequence ID" value="PKU64775.1"/>
    <property type="molecule type" value="Genomic_DNA"/>
</dbReference>
<evidence type="ECO:0000256" key="16">
    <source>
        <dbReference type="ARBA" id="ARBA00023180"/>
    </source>
</evidence>
<keyword evidence="13" id="KW-0333">Golgi apparatus</keyword>
<evidence type="ECO:0000256" key="4">
    <source>
        <dbReference type="ARBA" id="ARBA00011011"/>
    </source>
</evidence>
<feature type="transmembrane region" description="Helical" evidence="26">
    <location>
        <begin position="14"/>
        <end position="32"/>
    </location>
</feature>
<evidence type="ECO:0000256" key="26">
    <source>
        <dbReference type="SAM" id="Phobius"/>
    </source>
</evidence>
<evidence type="ECO:0000256" key="14">
    <source>
        <dbReference type="ARBA" id="ARBA00023136"/>
    </source>
</evidence>
<dbReference type="InterPro" id="IPR007754">
    <property type="entry name" value="GlcNAc_II"/>
</dbReference>
<keyword evidence="8 27" id="KW-0808">Transferase</keyword>
<comment type="subcellular location">
    <subcellularLocation>
        <location evidence="2">Golgi apparatus membrane</location>
        <topology evidence="2">Single-pass type II membrane protein</topology>
    </subcellularLocation>
</comment>
<evidence type="ECO:0000256" key="17">
    <source>
        <dbReference type="ARBA" id="ARBA00023211"/>
    </source>
</evidence>
<evidence type="ECO:0000256" key="25">
    <source>
        <dbReference type="PIRSR" id="PIRSR607754-3"/>
    </source>
</evidence>
<sequence>MAFYKRSHAGYRRLLPLFLVIFSVALVLMLLIRKWSISDFSYIAVEEESYSFVSSSMETDNRILLNFGDFKPKLPQMNDFAISLDRRNFLPPRNIDLFPNLAENHIKIVLYVHNRPQYLQVVLKSLANVKGIGETMLIVSHDGYFNEMDSIVQAVRFCQVKQIFSPYSPHLYSDSFPGVSKGDCQHKDDPSKKNCSGDADQYGNHRSPRIVSLKHHWWWMMNTVWDGLPETRLHSGHILFIEEDHFIYPNAYRNIQLLVKLKPEKCPDCFAVNLAPSDVKSKGEGWESLIAEKMGNIGYTFNRTVWRKIHAKAREFCWFDDYNWDITMWSTVYPSFGTPVYTLRGPRASAVHFGKCGLHQGQDKISACIDNGEAKFELENVDKVPNINIDWPVYVFKNQEGYRAGFKGWGGWGDHRDQELCLSFAYMYHSSDALPNGRDASKHS</sequence>
<evidence type="ECO:0000256" key="19">
    <source>
        <dbReference type="ARBA" id="ARBA00031203"/>
    </source>
</evidence>
<dbReference type="UniPathway" id="UPA00378"/>
<feature type="binding site" evidence="24">
    <location>
        <position position="352"/>
    </location>
    <ligand>
        <name>Mn(2+)</name>
        <dbReference type="ChEBI" id="CHEBI:29035"/>
    </ligand>
</feature>
<dbReference type="Gene3D" id="3.90.550.10">
    <property type="entry name" value="Spore Coat Polysaccharide Biosynthesis Protein SpsA, Chain A"/>
    <property type="match status" value="1"/>
</dbReference>
<reference evidence="27 28" key="1">
    <citation type="journal article" date="2016" name="Sci. Rep.">
        <title>The Dendrobium catenatum Lindl. genome sequence provides insights into polysaccharide synthase, floral development and adaptive evolution.</title>
        <authorList>
            <person name="Zhang G.Q."/>
            <person name="Xu Q."/>
            <person name="Bian C."/>
            <person name="Tsai W.C."/>
            <person name="Yeh C.M."/>
            <person name="Liu K.W."/>
            <person name="Yoshida K."/>
            <person name="Zhang L.S."/>
            <person name="Chang S.B."/>
            <person name="Chen F."/>
            <person name="Shi Y."/>
            <person name="Su Y.Y."/>
            <person name="Zhang Y.Q."/>
            <person name="Chen L.J."/>
            <person name="Yin Y."/>
            <person name="Lin M."/>
            <person name="Huang H."/>
            <person name="Deng H."/>
            <person name="Wang Z.W."/>
            <person name="Zhu S.L."/>
            <person name="Zhao X."/>
            <person name="Deng C."/>
            <person name="Niu S.C."/>
            <person name="Huang J."/>
            <person name="Wang M."/>
            <person name="Liu G.H."/>
            <person name="Yang H.J."/>
            <person name="Xiao X.J."/>
            <person name="Hsiao Y.Y."/>
            <person name="Wu W.L."/>
            <person name="Chen Y.Y."/>
            <person name="Mitsuda N."/>
            <person name="Ohme-Takagi M."/>
            <person name="Luo Y.B."/>
            <person name="Van de Peer Y."/>
            <person name="Liu Z.J."/>
        </authorList>
    </citation>
    <scope>NUCLEOTIDE SEQUENCE [LARGE SCALE GENOMIC DNA]</scope>
    <source>
        <tissue evidence="27">The whole plant</tissue>
    </source>
</reference>
<organism evidence="27 28">
    <name type="scientific">Dendrobium catenatum</name>
    <dbReference type="NCBI Taxonomy" id="906689"/>
    <lineage>
        <taxon>Eukaryota</taxon>
        <taxon>Viridiplantae</taxon>
        <taxon>Streptophyta</taxon>
        <taxon>Embryophyta</taxon>
        <taxon>Tracheophyta</taxon>
        <taxon>Spermatophyta</taxon>
        <taxon>Magnoliopsida</taxon>
        <taxon>Liliopsida</taxon>
        <taxon>Asparagales</taxon>
        <taxon>Orchidaceae</taxon>
        <taxon>Epidendroideae</taxon>
        <taxon>Malaxideae</taxon>
        <taxon>Dendrobiinae</taxon>
        <taxon>Dendrobium</taxon>
    </lineage>
</organism>
<keyword evidence="16" id="KW-0325">Glycoprotein</keyword>
<feature type="binding site" evidence="24">
    <location>
        <position position="244"/>
    </location>
    <ligand>
        <name>Mn(2+)</name>
        <dbReference type="ChEBI" id="CHEBI:29035"/>
    </ligand>
</feature>
<evidence type="ECO:0000256" key="15">
    <source>
        <dbReference type="ARBA" id="ARBA00023157"/>
    </source>
</evidence>
<keyword evidence="28" id="KW-1185">Reference proteome</keyword>
<comment type="cofactor">
    <cofactor evidence="1 24">
        <name>Mn(2+)</name>
        <dbReference type="ChEBI" id="CHEBI:29035"/>
    </cofactor>
</comment>
<feature type="binding site" evidence="23">
    <location>
        <position position="142"/>
    </location>
    <ligand>
        <name>substrate</name>
    </ligand>
</feature>
<dbReference type="SUPFAM" id="SSF53448">
    <property type="entry name" value="Nucleotide-diphospho-sugar transferases"/>
    <property type="match status" value="1"/>
</dbReference>
<evidence type="ECO:0000256" key="21">
    <source>
        <dbReference type="ARBA" id="ARBA00032915"/>
    </source>
</evidence>